<dbReference type="NCBIfam" id="TIGR03074">
    <property type="entry name" value="PQQ_membr_DH"/>
    <property type="match status" value="1"/>
</dbReference>
<comment type="caution">
    <text evidence="7">The sequence shown here is derived from an EMBL/GenBank/DDBJ whole genome shotgun (WGS) entry which is preliminary data.</text>
</comment>
<keyword evidence="5" id="KW-0472">Membrane</keyword>
<dbReference type="InterPro" id="IPR002372">
    <property type="entry name" value="PQQ_rpt_dom"/>
</dbReference>
<feature type="region of interest" description="Disordered" evidence="4">
    <location>
        <begin position="502"/>
        <end position="522"/>
    </location>
</feature>
<dbReference type="SMART" id="SM00564">
    <property type="entry name" value="PQQ"/>
    <property type="match status" value="6"/>
</dbReference>
<comment type="cofactor">
    <cofactor evidence="1">
        <name>pyrroloquinoline quinone</name>
        <dbReference type="ChEBI" id="CHEBI:58442"/>
    </cofactor>
</comment>
<dbReference type="InterPro" id="IPR011047">
    <property type="entry name" value="Quinoprotein_ADH-like_sf"/>
</dbReference>
<dbReference type="PANTHER" id="PTHR32303:SF4">
    <property type="entry name" value="QUINOPROTEIN GLUCOSE DEHYDROGENASE"/>
    <property type="match status" value="1"/>
</dbReference>
<proteinExistence type="inferred from homology"/>
<sequence length="779" mass="85115">MIRTSFGKRAAIITFFCLLVFSGVALTVGGIWLIALGGSFYYAITGIGYIAAAVLVLKRSKSACYLTGLLFLMTLLWALWESGLNYWALFPRLLVPAGLSIIAAFLLPSYLHGAKSQKQAYIAGSALSVAFVAFFIGAFFPHGEITPAGDVTFIESKSDNAPADWSAYGRTTEGTRYAPFNQVNRSTVKDLKLAWVYRTGDFRPGVDQNTPLAIDDVVYSCTPNGLITAIDADTGKARWKFDSHSTSPVWQRCRGLGYYKNEDIAPGALCEKTIVHTTIDARLIALDAKTGQKCPAFGQNGEVNLGQHMGEVKPGYYFQTSAPTIARGKIIVGGWVIDNVMKGEPSGVIRAFDAKTGELDWAWDLGNPGITKAPPAGSTYTRGTPNMWTTAAYDDKLGLLYAPLGNATPDYYGMNRPENSDAYNSALVAIDIETGRERWKFQTTHHDIWDYDLASQPALVDGFDEQHRPVPALLLGTKRGQIFYLNRETGKPLAQVEEKAVPTQGAAEEERLSPTQPLSVGMPTIGAERLTEEKMWGTTLFDQMACRILFKQMNYQGDMTPIGTRPTLEQPGNLGGLNWGSMSIDPVNHLAYMNDVRIPNVFWLVARDNYERVAKQYPQKVIDGHGPSPMIGTPYGMITLMWMSPLEVPCNQPPYGTITAVDYKNKKIAWQIPAGTAEKMGPLGIRSHLPMPVGMPTYAGTMTTAGGLVFFAGFQDYYLRAYNSSTGKEVWKYALPVGASATPMSYVSPKTGKQYIVIVVGGAAHSSETGDYVMAFALP</sequence>
<comment type="similarity">
    <text evidence="2">Belongs to the bacterial PQQ dehydrogenase family.</text>
</comment>
<evidence type="ECO:0000256" key="3">
    <source>
        <dbReference type="ARBA" id="ARBA00023002"/>
    </source>
</evidence>
<dbReference type="PANTHER" id="PTHR32303">
    <property type="entry name" value="QUINOPROTEIN ALCOHOL DEHYDROGENASE (CYTOCHROME C)"/>
    <property type="match status" value="1"/>
</dbReference>
<evidence type="ECO:0000313" key="8">
    <source>
        <dbReference type="Proteomes" id="UP000183031"/>
    </source>
</evidence>
<dbReference type="RefSeq" id="WP_050501244.1">
    <property type="nucleotide sequence ID" value="NZ_CBCSIN010000002.1"/>
</dbReference>
<organism evidence="7 8">
    <name type="scientific">Serratia nematodiphila</name>
    <dbReference type="NCBI Taxonomy" id="458197"/>
    <lineage>
        <taxon>Bacteria</taxon>
        <taxon>Pseudomonadati</taxon>
        <taxon>Pseudomonadota</taxon>
        <taxon>Gammaproteobacteria</taxon>
        <taxon>Enterobacterales</taxon>
        <taxon>Yersiniaceae</taxon>
        <taxon>Serratia</taxon>
    </lineage>
</organism>
<dbReference type="InterPro" id="IPR018391">
    <property type="entry name" value="PQQ_b-propeller_rpt"/>
</dbReference>
<evidence type="ECO:0000256" key="1">
    <source>
        <dbReference type="ARBA" id="ARBA00001931"/>
    </source>
</evidence>
<feature type="transmembrane region" description="Helical" evidence="5">
    <location>
        <begin position="40"/>
        <end position="57"/>
    </location>
</feature>
<feature type="transmembrane region" description="Helical" evidence="5">
    <location>
        <begin position="64"/>
        <end position="80"/>
    </location>
</feature>
<dbReference type="InterPro" id="IPR017511">
    <property type="entry name" value="PQQ_mDH"/>
</dbReference>
<keyword evidence="5" id="KW-0812">Transmembrane</keyword>
<protein>
    <submittedName>
        <fullName evidence="7">Quinoprotein glucose dehydrogenase</fullName>
    </submittedName>
</protein>
<keyword evidence="3" id="KW-0560">Oxidoreductase</keyword>
<reference evidence="7 8" key="1">
    <citation type="submission" date="2016-10" db="EMBL/GenBank/DDBJ databases">
        <authorList>
            <person name="Varghese N."/>
            <person name="Submissions S."/>
        </authorList>
    </citation>
    <scope>NUCLEOTIDE SEQUENCE [LARGE SCALE GENOMIC DNA]</scope>
    <source>
        <strain evidence="7 8">CGMCC 1.6853</strain>
    </source>
</reference>
<dbReference type="CDD" id="cd10280">
    <property type="entry name" value="PQQ_mGDH"/>
    <property type="match status" value="1"/>
</dbReference>
<evidence type="ECO:0000256" key="4">
    <source>
        <dbReference type="SAM" id="MobiDB-lite"/>
    </source>
</evidence>
<accession>A0A1G5GI12</accession>
<gene>
    <name evidence="7" type="ORF">SAMN02927935_01676</name>
</gene>
<evidence type="ECO:0000256" key="2">
    <source>
        <dbReference type="ARBA" id="ARBA00008156"/>
    </source>
</evidence>
<feature type="transmembrane region" description="Helical" evidence="5">
    <location>
        <begin position="86"/>
        <end position="108"/>
    </location>
</feature>
<dbReference type="EMBL" id="FMUT01000004">
    <property type="protein sequence ID" value="SCY51175.1"/>
    <property type="molecule type" value="Genomic_DNA"/>
</dbReference>
<evidence type="ECO:0000259" key="6">
    <source>
        <dbReference type="Pfam" id="PF01011"/>
    </source>
</evidence>
<feature type="domain" description="Pyrrolo-quinoline quinone repeat" evidence="6">
    <location>
        <begin position="165"/>
        <end position="756"/>
    </location>
</feature>
<feature type="transmembrane region" description="Helical" evidence="5">
    <location>
        <begin position="12"/>
        <end position="34"/>
    </location>
</feature>
<dbReference type="SUPFAM" id="SSF50998">
    <property type="entry name" value="Quinoprotein alcohol dehydrogenase-like"/>
    <property type="match status" value="1"/>
</dbReference>
<evidence type="ECO:0000256" key="5">
    <source>
        <dbReference type="SAM" id="Phobius"/>
    </source>
</evidence>
<name>A0A1G5GI12_9GAMM</name>
<dbReference type="Proteomes" id="UP000183031">
    <property type="component" value="Unassembled WGS sequence"/>
</dbReference>
<evidence type="ECO:0000313" key="7">
    <source>
        <dbReference type="EMBL" id="SCY51175.1"/>
    </source>
</evidence>
<keyword evidence="5" id="KW-1133">Transmembrane helix</keyword>
<dbReference type="Pfam" id="PF01011">
    <property type="entry name" value="PQQ"/>
    <property type="match status" value="1"/>
</dbReference>
<dbReference type="Gene3D" id="2.140.10.10">
    <property type="entry name" value="Quinoprotein alcohol dehydrogenase-like superfamily"/>
    <property type="match status" value="1"/>
</dbReference>
<keyword evidence="8" id="KW-1185">Reference proteome</keyword>
<feature type="transmembrane region" description="Helical" evidence="5">
    <location>
        <begin position="120"/>
        <end position="140"/>
    </location>
</feature>